<dbReference type="STRING" id="582402.Hbal_0298"/>
<dbReference type="RefSeq" id="WP_012778158.1">
    <property type="nucleotide sequence ID" value="NC_012982.1"/>
</dbReference>
<dbReference type="AlphaFoldDB" id="C6XLU4"/>
<dbReference type="EMBL" id="CP001678">
    <property type="protein sequence ID" value="ACT58000.1"/>
    <property type="molecule type" value="Genomic_DNA"/>
</dbReference>
<sequence length="215" mass="22957">MTNLASDTTSNTTTEDTLHKPSLIEAIEKLAEEAPQEGISLKELTHALGDQAFGAALFILALPCCIPFLYGVPQIVSLPMAAIAAQMVMGRKQPWLPSKFAERKISKEGLEKTAKGGRKYFGWVEKLSRPRLTFLTSSKLERVIGLVLMVFCLSILTPLPSTNTVPGFAVAMVSFGMLERDGLLTTGGLILGSAWIAILLTVGTAGIKLLLGLGG</sequence>
<dbReference type="PANTHER" id="PTHR41795:SF1">
    <property type="entry name" value="EXOPOLYSACCHARIDE SYNTHESIS PROTEIN"/>
    <property type="match status" value="1"/>
</dbReference>
<accession>C6XLU4</accession>
<name>C6XLU4_HIRBI</name>
<protein>
    <submittedName>
        <fullName evidence="2">Exopolysaccharide synthesis ExoD</fullName>
    </submittedName>
</protein>
<organism evidence="2 3">
    <name type="scientific">Hirschia baltica (strain ATCC 49814 / DSM 5838 / IFAM 1418)</name>
    <dbReference type="NCBI Taxonomy" id="582402"/>
    <lineage>
        <taxon>Bacteria</taxon>
        <taxon>Pseudomonadati</taxon>
        <taxon>Pseudomonadota</taxon>
        <taxon>Alphaproteobacteria</taxon>
        <taxon>Hyphomonadales</taxon>
        <taxon>Hyphomonadaceae</taxon>
        <taxon>Hirschia</taxon>
    </lineage>
</organism>
<dbReference type="Pfam" id="PF06055">
    <property type="entry name" value="ExoD"/>
    <property type="match status" value="1"/>
</dbReference>
<dbReference type="eggNOG" id="COG3932">
    <property type="taxonomic scope" value="Bacteria"/>
</dbReference>
<dbReference type="OrthoDB" id="7949130at2"/>
<keyword evidence="1" id="KW-0472">Membrane</keyword>
<feature type="transmembrane region" description="Helical" evidence="1">
    <location>
        <begin position="143"/>
        <end position="162"/>
    </location>
</feature>
<dbReference type="InterPro" id="IPR010331">
    <property type="entry name" value="ExoD"/>
</dbReference>
<evidence type="ECO:0000313" key="2">
    <source>
        <dbReference type="EMBL" id="ACT58000.1"/>
    </source>
</evidence>
<keyword evidence="1" id="KW-1133">Transmembrane helix</keyword>
<dbReference type="PIRSF" id="PIRSF033239">
    <property type="entry name" value="ExoD"/>
    <property type="match status" value="1"/>
</dbReference>
<keyword evidence="3" id="KW-1185">Reference proteome</keyword>
<dbReference type="HOGENOM" id="CLU_093444_0_2_5"/>
<keyword evidence="1" id="KW-0812">Transmembrane</keyword>
<feature type="transmembrane region" description="Helical" evidence="1">
    <location>
        <begin position="52"/>
        <end position="72"/>
    </location>
</feature>
<reference evidence="3" key="1">
    <citation type="journal article" date="2011" name="J. Bacteriol.">
        <title>Genome sequences of eight morphologically diverse alphaproteobacteria.</title>
        <authorList>
            <consortium name="US DOE Joint Genome Institute"/>
            <person name="Brown P.J."/>
            <person name="Kysela D.T."/>
            <person name="Buechlein A."/>
            <person name="Hemmerich C."/>
            <person name="Brun Y.V."/>
        </authorList>
    </citation>
    <scope>NUCLEOTIDE SEQUENCE [LARGE SCALE GENOMIC DNA]</scope>
    <source>
        <strain evidence="3">ATCC 49814 / DSM 5838 / IFAM 1418</strain>
    </source>
</reference>
<evidence type="ECO:0000256" key="1">
    <source>
        <dbReference type="SAM" id="Phobius"/>
    </source>
</evidence>
<dbReference type="PANTHER" id="PTHR41795">
    <property type="entry name" value="EXOPOLYSACCHARIDE SYNTHESIS PROTEIN"/>
    <property type="match status" value="1"/>
</dbReference>
<dbReference type="Proteomes" id="UP000002745">
    <property type="component" value="Chromosome"/>
</dbReference>
<evidence type="ECO:0000313" key="3">
    <source>
        <dbReference type="Proteomes" id="UP000002745"/>
    </source>
</evidence>
<feature type="transmembrane region" description="Helical" evidence="1">
    <location>
        <begin position="182"/>
        <end position="211"/>
    </location>
</feature>
<dbReference type="KEGG" id="hba:Hbal_0298"/>
<gene>
    <name evidence="2" type="ordered locus">Hbal_0298</name>
</gene>
<proteinExistence type="predicted"/>